<protein>
    <recommendedName>
        <fullName evidence="6">Lipase domain-containing protein</fullName>
    </recommendedName>
</protein>
<dbReference type="InterPro" id="IPR000734">
    <property type="entry name" value="TAG_lipase"/>
</dbReference>
<dbReference type="Proteomes" id="UP001153709">
    <property type="component" value="Chromosome 3"/>
</dbReference>
<comment type="similarity">
    <text evidence="2 4">Belongs to the AB hydrolase superfamily. Lipase family.</text>
</comment>
<keyword evidence="8" id="KW-1185">Reference proteome</keyword>
<name>A0A9N9XA26_DIABA</name>
<accession>A0A9N9XA26</accession>
<dbReference type="Pfam" id="PF00151">
    <property type="entry name" value="Lipase"/>
    <property type="match status" value="1"/>
</dbReference>
<feature type="signal peptide" evidence="5">
    <location>
        <begin position="1"/>
        <end position="18"/>
    </location>
</feature>
<dbReference type="InterPro" id="IPR013818">
    <property type="entry name" value="Lipase"/>
</dbReference>
<dbReference type="OrthoDB" id="199913at2759"/>
<dbReference type="SUPFAM" id="SSF53474">
    <property type="entry name" value="alpha/beta-Hydrolases"/>
    <property type="match status" value="1"/>
</dbReference>
<dbReference type="GO" id="GO:0005615">
    <property type="term" value="C:extracellular space"/>
    <property type="evidence" value="ECO:0007669"/>
    <property type="project" value="TreeGrafter"/>
</dbReference>
<evidence type="ECO:0000256" key="4">
    <source>
        <dbReference type="RuleBase" id="RU004262"/>
    </source>
</evidence>
<keyword evidence="3" id="KW-0964">Secreted</keyword>
<evidence type="ECO:0000256" key="2">
    <source>
        <dbReference type="ARBA" id="ARBA00010701"/>
    </source>
</evidence>
<evidence type="ECO:0000256" key="5">
    <source>
        <dbReference type="SAM" id="SignalP"/>
    </source>
</evidence>
<dbReference type="PANTHER" id="PTHR11610:SF190">
    <property type="entry name" value="VITELLOGENIN-3-LIKE PROTEIN"/>
    <property type="match status" value="1"/>
</dbReference>
<dbReference type="EMBL" id="OU898278">
    <property type="protein sequence ID" value="CAG9830945.1"/>
    <property type="molecule type" value="Genomic_DNA"/>
</dbReference>
<dbReference type="GO" id="GO:0016298">
    <property type="term" value="F:lipase activity"/>
    <property type="evidence" value="ECO:0007669"/>
    <property type="project" value="InterPro"/>
</dbReference>
<evidence type="ECO:0000256" key="3">
    <source>
        <dbReference type="ARBA" id="ARBA00022525"/>
    </source>
</evidence>
<evidence type="ECO:0000313" key="7">
    <source>
        <dbReference type="EMBL" id="CAG9830945.1"/>
    </source>
</evidence>
<dbReference type="InterPro" id="IPR029058">
    <property type="entry name" value="AB_hydrolase_fold"/>
</dbReference>
<proteinExistence type="inferred from homology"/>
<dbReference type="AlphaFoldDB" id="A0A9N9XA26"/>
<keyword evidence="5" id="KW-0732">Signal</keyword>
<dbReference type="PRINTS" id="PR00821">
    <property type="entry name" value="TAGLIPASE"/>
</dbReference>
<reference evidence="7" key="1">
    <citation type="submission" date="2022-01" db="EMBL/GenBank/DDBJ databases">
        <authorList>
            <person name="King R."/>
        </authorList>
    </citation>
    <scope>NUCLEOTIDE SEQUENCE</scope>
</reference>
<dbReference type="Gene3D" id="3.40.50.1820">
    <property type="entry name" value="alpha/beta hydrolase"/>
    <property type="match status" value="1"/>
</dbReference>
<dbReference type="CDD" id="cd00707">
    <property type="entry name" value="Pancreat_lipase_like"/>
    <property type="match status" value="1"/>
</dbReference>
<organism evidence="7 8">
    <name type="scientific">Diabrotica balteata</name>
    <name type="common">Banded cucumber beetle</name>
    <dbReference type="NCBI Taxonomy" id="107213"/>
    <lineage>
        <taxon>Eukaryota</taxon>
        <taxon>Metazoa</taxon>
        <taxon>Ecdysozoa</taxon>
        <taxon>Arthropoda</taxon>
        <taxon>Hexapoda</taxon>
        <taxon>Insecta</taxon>
        <taxon>Pterygota</taxon>
        <taxon>Neoptera</taxon>
        <taxon>Endopterygota</taxon>
        <taxon>Coleoptera</taxon>
        <taxon>Polyphaga</taxon>
        <taxon>Cucujiformia</taxon>
        <taxon>Chrysomeloidea</taxon>
        <taxon>Chrysomelidae</taxon>
        <taxon>Galerucinae</taxon>
        <taxon>Diabroticina</taxon>
        <taxon>Diabroticites</taxon>
        <taxon>Diabrotica</taxon>
    </lineage>
</organism>
<sequence>MKNCKIYVILFLLGACHSLPDDDLEDDSEDLEYFLYEDKDGQIQVEYLVHTSLNLTCSPSDVKYLFFSRSNPDRGIEIHSNNIHKLERTSFTPNRETVFIIHGWKGSHEADHNYHIREYTLNRHDVNVFVVDWSPIAGKLYVIAKNLVKKVGGFVADFVRSLVNEYGLQLGRLKFVGHSLGAHVCGNAGAALNGQVDTIVGLDPAGPLFKRFRTDNRIDREDAVNVQIIHTNGGRLGYYNLCGDSDFYPNGGRHQPGCGIDIVGTCSHSRSYKLYAESLFGDAFIGQRCRSYLEYKRGKCTGPKASMGMFHIDKNASGPYYLKTNSQPPYAQG</sequence>
<evidence type="ECO:0000313" key="8">
    <source>
        <dbReference type="Proteomes" id="UP001153709"/>
    </source>
</evidence>
<gene>
    <name evidence="7" type="ORF">DIABBA_LOCUS4590</name>
</gene>
<dbReference type="PANTHER" id="PTHR11610">
    <property type="entry name" value="LIPASE"/>
    <property type="match status" value="1"/>
</dbReference>
<comment type="subcellular location">
    <subcellularLocation>
        <location evidence="1">Secreted</location>
    </subcellularLocation>
</comment>
<evidence type="ECO:0000259" key="6">
    <source>
        <dbReference type="Pfam" id="PF00151"/>
    </source>
</evidence>
<dbReference type="GO" id="GO:0016042">
    <property type="term" value="P:lipid catabolic process"/>
    <property type="evidence" value="ECO:0007669"/>
    <property type="project" value="TreeGrafter"/>
</dbReference>
<feature type="chain" id="PRO_5040192390" description="Lipase domain-containing protein" evidence="5">
    <location>
        <begin position="19"/>
        <end position="333"/>
    </location>
</feature>
<dbReference type="InterPro" id="IPR033906">
    <property type="entry name" value="Lipase_N"/>
</dbReference>
<feature type="domain" description="Lipase" evidence="6">
    <location>
        <begin position="52"/>
        <end position="330"/>
    </location>
</feature>
<evidence type="ECO:0000256" key="1">
    <source>
        <dbReference type="ARBA" id="ARBA00004613"/>
    </source>
</evidence>